<evidence type="ECO:0000313" key="1">
    <source>
        <dbReference type="EMBL" id="KDO28507.1"/>
    </source>
</evidence>
<reference evidence="1 2" key="1">
    <citation type="journal article" date="2013" name="PLoS Genet.">
        <title>Distinctive expansion of potential virulence genes in the genome of the oomycete fish pathogen Saprolegnia parasitica.</title>
        <authorList>
            <person name="Jiang R.H."/>
            <person name="de Bruijn I."/>
            <person name="Haas B.J."/>
            <person name="Belmonte R."/>
            <person name="Lobach L."/>
            <person name="Christie J."/>
            <person name="van den Ackerveken G."/>
            <person name="Bottin A."/>
            <person name="Bulone V."/>
            <person name="Diaz-Moreno S.M."/>
            <person name="Dumas B."/>
            <person name="Fan L."/>
            <person name="Gaulin E."/>
            <person name="Govers F."/>
            <person name="Grenville-Briggs L.J."/>
            <person name="Horner N.R."/>
            <person name="Levin J.Z."/>
            <person name="Mammella M."/>
            <person name="Meijer H.J."/>
            <person name="Morris P."/>
            <person name="Nusbaum C."/>
            <person name="Oome S."/>
            <person name="Phillips A.J."/>
            <person name="van Rooyen D."/>
            <person name="Rzeszutek E."/>
            <person name="Saraiva M."/>
            <person name="Secombes C.J."/>
            <person name="Seidl M.F."/>
            <person name="Snel B."/>
            <person name="Stassen J.H."/>
            <person name="Sykes S."/>
            <person name="Tripathy S."/>
            <person name="van den Berg H."/>
            <person name="Vega-Arreguin J.C."/>
            <person name="Wawra S."/>
            <person name="Young S.K."/>
            <person name="Zeng Q."/>
            <person name="Dieguez-Uribeondo J."/>
            <person name="Russ C."/>
            <person name="Tyler B.M."/>
            <person name="van West P."/>
        </authorList>
    </citation>
    <scope>NUCLEOTIDE SEQUENCE [LARGE SCALE GENOMIC DNA]</scope>
    <source>
        <strain evidence="1 2">CBS 223.65</strain>
    </source>
</reference>
<dbReference type="AlphaFoldDB" id="A0A067CNV4"/>
<protein>
    <submittedName>
        <fullName evidence="1">Uncharacterized protein</fullName>
    </submittedName>
</protein>
<name>A0A067CNV4_SAPPC</name>
<evidence type="ECO:0000313" key="2">
    <source>
        <dbReference type="Proteomes" id="UP000030745"/>
    </source>
</evidence>
<dbReference type="GeneID" id="24129074"/>
<dbReference type="EMBL" id="KK583211">
    <property type="protein sequence ID" value="KDO28507.1"/>
    <property type="molecule type" value="Genomic_DNA"/>
</dbReference>
<proteinExistence type="predicted"/>
<dbReference type="KEGG" id="spar:SPRG_06746"/>
<dbReference type="RefSeq" id="XP_012200943.1">
    <property type="nucleotide sequence ID" value="XM_012345553.1"/>
</dbReference>
<dbReference type="Proteomes" id="UP000030745">
    <property type="component" value="Unassembled WGS sequence"/>
</dbReference>
<gene>
    <name evidence="1" type="ORF">SPRG_06746</name>
</gene>
<accession>A0A067CNV4</accession>
<keyword evidence="2" id="KW-1185">Reference proteome</keyword>
<dbReference type="VEuPathDB" id="FungiDB:SPRG_06746"/>
<organism evidence="1 2">
    <name type="scientific">Saprolegnia parasitica (strain CBS 223.65)</name>
    <dbReference type="NCBI Taxonomy" id="695850"/>
    <lineage>
        <taxon>Eukaryota</taxon>
        <taxon>Sar</taxon>
        <taxon>Stramenopiles</taxon>
        <taxon>Oomycota</taxon>
        <taxon>Saprolegniomycetes</taxon>
        <taxon>Saprolegniales</taxon>
        <taxon>Saprolegniaceae</taxon>
        <taxon>Saprolegnia</taxon>
    </lineage>
</organism>
<sequence length="233" mass="25741">MLECVEEGDGGEEEDRHAQCRGRPGAVLDDFDRRVVALAANLVGFALDRVAQLDHLDKLGRERRQLALLDDARDCVVELFGQEPLGEDVVDVAKVLRHRLCQRVALLEERHRKANVVDGREVRVGCEPICAVADGLAPLHSLRELGPEVRGLRRRHRCVLKKKTFEIKVGVAASRVDHVGHLVVGAVALGLCFEVVARAASVVAFARAGREAALRRAVAARVNERREQSQHEQ</sequence>